<dbReference type="EMBL" id="MFFM01000006">
    <property type="protein sequence ID" value="OGF14224.1"/>
    <property type="molecule type" value="Genomic_DNA"/>
</dbReference>
<proteinExistence type="predicted"/>
<comment type="caution">
    <text evidence="2">The sequence shown here is derived from an EMBL/GenBank/DDBJ whole genome shotgun (WGS) entry which is preliminary data.</text>
</comment>
<evidence type="ECO:0008006" key="4">
    <source>
        <dbReference type="Google" id="ProtNLM"/>
    </source>
</evidence>
<organism evidence="2 3">
    <name type="scientific">Candidatus Edwardsbacteria bacterium GWF2_54_11</name>
    <dbReference type="NCBI Taxonomy" id="1817851"/>
    <lineage>
        <taxon>Bacteria</taxon>
        <taxon>Candidatus Edwardsiibacteriota</taxon>
    </lineage>
</organism>
<feature type="region of interest" description="Disordered" evidence="1">
    <location>
        <begin position="1"/>
        <end position="20"/>
    </location>
</feature>
<accession>A0A1F5RIM8</accession>
<dbReference type="InterPro" id="IPR021327">
    <property type="entry name" value="DUF2934"/>
</dbReference>
<reference evidence="2 3" key="1">
    <citation type="journal article" date="2016" name="Nat. Commun.">
        <title>Thousands of microbial genomes shed light on interconnected biogeochemical processes in an aquifer system.</title>
        <authorList>
            <person name="Anantharaman K."/>
            <person name="Brown C.T."/>
            <person name="Hug L.A."/>
            <person name="Sharon I."/>
            <person name="Castelle C.J."/>
            <person name="Probst A.J."/>
            <person name="Thomas B.C."/>
            <person name="Singh A."/>
            <person name="Wilkins M.J."/>
            <person name="Karaoz U."/>
            <person name="Brodie E.L."/>
            <person name="Williams K.H."/>
            <person name="Hubbard S.S."/>
            <person name="Banfield J.F."/>
        </authorList>
    </citation>
    <scope>NUCLEOTIDE SEQUENCE [LARGE SCALE GENOMIC DNA]</scope>
</reference>
<name>A0A1F5RIM8_9BACT</name>
<dbReference type="AlphaFoldDB" id="A0A1F5RIM8"/>
<protein>
    <recommendedName>
        <fullName evidence="4">DUF2934 domain-containing protein</fullName>
    </recommendedName>
</protein>
<evidence type="ECO:0000313" key="2">
    <source>
        <dbReference type="EMBL" id="OGF14224.1"/>
    </source>
</evidence>
<evidence type="ECO:0000256" key="1">
    <source>
        <dbReference type="SAM" id="MobiDB-lite"/>
    </source>
</evidence>
<gene>
    <name evidence="2" type="ORF">A2024_01985</name>
</gene>
<evidence type="ECO:0000313" key="3">
    <source>
        <dbReference type="Proteomes" id="UP000177230"/>
    </source>
</evidence>
<sequence length="75" mass="8133">MNTTKAQKVQPAITAPVSAGAPADMENLTRIKAHQMFEQRGRQPGRDLDDWLAAEKDLAGKPANDIKGVKGFKTT</sequence>
<dbReference type="Pfam" id="PF11154">
    <property type="entry name" value="DUF2934"/>
    <property type="match status" value="1"/>
</dbReference>
<dbReference type="Proteomes" id="UP000177230">
    <property type="component" value="Unassembled WGS sequence"/>
</dbReference>